<sequence>MFIQQLEHAQDINQSLVCVGLDPNQAKIDALGVDLLIWLENIVDATAAHVCAFKPQIAYFAALKAEQQLSQIIQYIHANYPDIPVILDAKRGDIGSTAEQYAQEAFSRYQADAVTVNPYMGGDTIEPYTSFKDKGVVVLCKTSNAGSGELQNLTLANGRTLFQEVAHKASSDWNNNKNVLLVVGATYPEELTQIRQTVGDMPLLIPGIGAQGGDVKATLAAGLRADGKGLIISSSRGIIYTGDAADNYAAAAEQACIELKSTINRYR</sequence>
<dbReference type="SMART" id="SM00934">
    <property type="entry name" value="OMPdecase"/>
    <property type="match status" value="1"/>
</dbReference>
<evidence type="ECO:0000256" key="5">
    <source>
        <dbReference type="ARBA" id="ARBA00022793"/>
    </source>
</evidence>
<dbReference type="Gene3D" id="3.20.20.70">
    <property type="entry name" value="Aldolase class I"/>
    <property type="match status" value="1"/>
</dbReference>
<keyword evidence="5" id="KW-0210">Decarboxylase</keyword>
<dbReference type="AlphaFoldDB" id="A0A3B0W4I9"/>
<comment type="pathway">
    <text evidence="1">Pyrimidine metabolism; UMP biosynthesis via de novo pathway; UMP from orotate: step 2/2.</text>
</comment>
<dbReference type="PROSITE" id="PS00156">
    <property type="entry name" value="OMPDECASE"/>
    <property type="match status" value="1"/>
</dbReference>
<dbReference type="SUPFAM" id="SSF51366">
    <property type="entry name" value="Ribulose-phoshate binding barrel"/>
    <property type="match status" value="1"/>
</dbReference>
<comment type="similarity">
    <text evidence="2">Belongs to the OMP decarboxylase family. Type 2 subfamily.</text>
</comment>
<dbReference type="HAMAP" id="MF_01215">
    <property type="entry name" value="OMPdecase_type2"/>
    <property type="match status" value="1"/>
</dbReference>
<accession>A0A3B0W4I9</accession>
<feature type="domain" description="Orotidine 5'-phosphate decarboxylase" evidence="10">
    <location>
        <begin position="16"/>
        <end position="251"/>
    </location>
</feature>
<evidence type="ECO:0000256" key="1">
    <source>
        <dbReference type="ARBA" id="ARBA00004861"/>
    </source>
</evidence>
<evidence type="ECO:0000256" key="6">
    <source>
        <dbReference type="ARBA" id="ARBA00022975"/>
    </source>
</evidence>
<evidence type="ECO:0000259" key="10">
    <source>
        <dbReference type="SMART" id="SM00934"/>
    </source>
</evidence>
<dbReference type="GO" id="GO:0006207">
    <property type="term" value="P:'de novo' pyrimidine nucleobase biosynthetic process"/>
    <property type="evidence" value="ECO:0007669"/>
    <property type="project" value="InterPro"/>
</dbReference>
<dbReference type="GO" id="GO:0044205">
    <property type="term" value="P:'de novo' UMP biosynthetic process"/>
    <property type="evidence" value="ECO:0007669"/>
    <property type="project" value="UniProtKB-UniPathway"/>
</dbReference>
<dbReference type="NCBIfam" id="TIGR02127">
    <property type="entry name" value="pyrF_sub2"/>
    <property type="match status" value="1"/>
</dbReference>
<dbReference type="InterPro" id="IPR001754">
    <property type="entry name" value="OMPdeCOase_dom"/>
</dbReference>
<protein>
    <recommendedName>
        <fullName evidence="4">Orotidine 5'-phosphate decarboxylase</fullName>
        <ecNumber evidence="3">4.1.1.23</ecNumber>
    </recommendedName>
    <alternativeName>
        <fullName evidence="8">OMP decarboxylase</fullName>
    </alternativeName>
</protein>
<dbReference type="InterPro" id="IPR013785">
    <property type="entry name" value="Aldolase_TIM"/>
</dbReference>
<evidence type="ECO:0000313" key="11">
    <source>
        <dbReference type="EMBL" id="VAW46172.1"/>
    </source>
</evidence>
<keyword evidence="6" id="KW-0665">Pyrimidine biosynthesis</keyword>
<reference evidence="11" key="1">
    <citation type="submission" date="2018-06" db="EMBL/GenBank/DDBJ databases">
        <authorList>
            <person name="Zhirakovskaya E."/>
        </authorList>
    </citation>
    <scope>NUCLEOTIDE SEQUENCE</scope>
</reference>
<dbReference type="PANTHER" id="PTHR43375">
    <property type="entry name" value="OROTIDINE 5'-PHOSPHATE DECARBOXYLASE"/>
    <property type="match status" value="1"/>
</dbReference>
<evidence type="ECO:0000256" key="4">
    <source>
        <dbReference type="ARBA" id="ARBA00021923"/>
    </source>
</evidence>
<keyword evidence="7 11" id="KW-0456">Lyase</keyword>
<dbReference type="InterPro" id="IPR018089">
    <property type="entry name" value="OMPdecase_AS"/>
</dbReference>
<evidence type="ECO:0000256" key="7">
    <source>
        <dbReference type="ARBA" id="ARBA00023239"/>
    </source>
</evidence>
<gene>
    <name evidence="11" type="ORF">MNBD_GAMMA02-675</name>
</gene>
<evidence type="ECO:0000256" key="8">
    <source>
        <dbReference type="ARBA" id="ARBA00033428"/>
    </source>
</evidence>
<comment type="catalytic activity">
    <reaction evidence="9">
        <text>orotidine 5'-phosphate + H(+) = UMP + CO2</text>
        <dbReference type="Rhea" id="RHEA:11596"/>
        <dbReference type="ChEBI" id="CHEBI:15378"/>
        <dbReference type="ChEBI" id="CHEBI:16526"/>
        <dbReference type="ChEBI" id="CHEBI:57538"/>
        <dbReference type="ChEBI" id="CHEBI:57865"/>
        <dbReference type="EC" id="4.1.1.23"/>
    </reaction>
</comment>
<dbReference type="InterPro" id="IPR011060">
    <property type="entry name" value="RibuloseP-bd_barrel"/>
</dbReference>
<evidence type="ECO:0000256" key="3">
    <source>
        <dbReference type="ARBA" id="ARBA00012321"/>
    </source>
</evidence>
<dbReference type="InterPro" id="IPR011995">
    <property type="entry name" value="OMPdecase_type-2"/>
</dbReference>
<dbReference type="UniPathway" id="UPA00070">
    <property type="reaction ID" value="UER00120"/>
</dbReference>
<organism evidence="11">
    <name type="scientific">hydrothermal vent metagenome</name>
    <dbReference type="NCBI Taxonomy" id="652676"/>
    <lineage>
        <taxon>unclassified sequences</taxon>
        <taxon>metagenomes</taxon>
        <taxon>ecological metagenomes</taxon>
    </lineage>
</organism>
<name>A0A3B0W4I9_9ZZZZ</name>
<evidence type="ECO:0000256" key="2">
    <source>
        <dbReference type="ARBA" id="ARBA00008847"/>
    </source>
</evidence>
<dbReference type="GO" id="GO:0004590">
    <property type="term" value="F:orotidine-5'-phosphate decarboxylase activity"/>
    <property type="evidence" value="ECO:0007669"/>
    <property type="project" value="UniProtKB-EC"/>
</dbReference>
<dbReference type="CDD" id="cd04725">
    <property type="entry name" value="OMP_decarboxylase_like"/>
    <property type="match status" value="1"/>
</dbReference>
<dbReference type="EMBL" id="UOFA01000260">
    <property type="protein sequence ID" value="VAW46172.1"/>
    <property type="molecule type" value="Genomic_DNA"/>
</dbReference>
<dbReference type="Pfam" id="PF00215">
    <property type="entry name" value="OMPdecase"/>
    <property type="match status" value="1"/>
</dbReference>
<proteinExistence type="inferred from homology"/>
<evidence type="ECO:0000256" key="9">
    <source>
        <dbReference type="ARBA" id="ARBA00049157"/>
    </source>
</evidence>
<dbReference type="PANTHER" id="PTHR43375:SF1">
    <property type="entry name" value="OROTIDINE 5'-PHOSPHATE DECARBOXYLASE"/>
    <property type="match status" value="1"/>
</dbReference>
<dbReference type="EC" id="4.1.1.23" evidence="3"/>